<feature type="compositionally biased region" description="Polar residues" evidence="3">
    <location>
        <begin position="521"/>
        <end position="530"/>
    </location>
</feature>
<comment type="subcellular location">
    <subcellularLocation>
        <location evidence="1">Nucleus</location>
    </subcellularLocation>
</comment>
<name>A0AB40BVJ0_DIOCR</name>
<feature type="region of interest" description="Disordered" evidence="3">
    <location>
        <begin position="92"/>
        <end position="276"/>
    </location>
</feature>
<feature type="compositionally biased region" description="Pro residues" evidence="3">
    <location>
        <begin position="229"/>
        <end position="245"/>
    </location>
</feature>
<feature type="compositionally biased region" description="Pro residues" evidence="3">
    <location>
        <begin position="181"/>
        <end position="194"/>
    </location>
</feature>
<feature type="region of interest" description="Disordered" evidence="3">
    <location>
        <begin position="306"/>
        <end position="331"/>
    </location>
</feature>
<evidence type="ECO:0000313" key="6">
    <source>
        <dbReference type="RefSeq" id="XP_039130439.1"/>
    </source>
</evidence>
<feature type="compositionally biased region" description="Pro residues" evidence="3">
    <location>
        <begin position="308"/>
        <end position="322"/>
    </location>
</feature>
<dbReference type="Proteomes" id="UP001515500">
    <property type="component" value="Chromosome 8"/>
</dbReference>
<feature type="compositionally biased region" description="Low complexity" evidence="3">
    <location>
        <begin position="500"/>
        <end position="514"/>
    </location>
</feature>
<sequence>MKTTKGGKVMNPTDAYRKELRKKELKRNKKERKKVREVGILKKDPETIREQIQKLEMMKADGALDKARKHKKRQLEDTLNLVLKKKKEYEDKMRDKGEAPVMFSHLGPPRRRTAEEEERAKQLNPEDSVYYHPTMNPTGAPPPGKPPMYKSSIGPRIPLSAPTSAAASSSTSESEAGTSAVPPPPPPPPPPPLPDSSVTGNDSVGPSSLPLPPPPPAPPKPVADTNASLPPPPFPPPPPGPPPKDPALGHTSRPPPPPPPPTPITSTAVAAPSSARHRCVANRRCKKSCFAFRFCGYLNSNVTVTAVRPPPPPPPGLPPKPINPQADPMSSEAKVINDMSKMTQMLPPPPPLPNRVPLIPSQAEMMMPPGIAHFPPPPPPPPPDMRPPLPIPGALTQPSPPPPGVAPSSLMPMPPFAAPPGPGALMRPLFPPILPLQEDDLAAFRPPVPPKPSYVKSAASTVVKRPLAQHTPELTAMVPASVRVRRETALPKTKPKQQTSSSIPAPKPSASVVAGKAEMASASSAPKSQSIDDSYMAFLEDMKTLGALDG</sequence>
<dbReference type="GeneID" id="120266856"/>
<dbReference type="PANTHER" id="PTHR13361:SF1">
    <property type="entry name" value="WW DOMAIN-BINDING PROTEIN 11"/>
    <property type="match status" value="1"/>
</dbReference>
<feature type="region of interest" description="Disordered" evidence="3">
    <location>
        <begin position="371"/>
        <end position="416"/>
    </location>
</feature>
<feature type="compositionally biased region" description="Basic and acidic residues" evidence="3">
    <location>
        <begin position="112"/>
        <end position="121"/>
    </location>
</feature>
<feature type="domain" description="Wbp11/ELF5/Saf1 N-terminal" evidence="4">
    <location>
        <begin position="7"/>
        <end position="83"/>
    </location>
</feature>
<organism evidence="5 6">
    <name type="scientific">Dioscorea cayennensis subsp. rotundata</name>
    <name type="common">White Guinea yam</name>
    <name type="synonym">Dioscorea rotundata</name>
    <dbReference type="NCBI Taxonomy" id="55577"/>
    <lineage>
        <taxon>Eukaryota</taxon>
        <taxon>Viridiplantae</taxon>
        <taxon>Streptophyta</taxon>
        <taxon>Embryophyta</taxon>
        <taxon>Tracheophyta</taxon>
        <taxon>Spermatophyta</taxon>
        <taxon>Magnoliopsida</taxon>
        <taxon>Liliopsida</taxon>
        <taxon>Dioscoreales</taxon>
        <taxon>Dioscoreaceae</taxon>
        <taxon>Dioscorea</taxon>
    </lineage>
</organism>
<evidence type="ECO:0000256" key="1">
    <source>
        <dbReference type="ARBA" id="ARBA00004123"/>
    </source>
</evidence>
<dbReference type="InterPro" id="IPR019007">
    <property type="entry name" value="Wbp11/ELF5/Saf1_N"/>
</dbReference>
<dbReference type="GO" id="GO:0006396">
    <property type="term" value="P:RNA processing"/>
    <property type="evidence" value="ECO:0007669"/>
    <property type="project" value="InterPro"/>
</dbReference>
<gene>
    <name evidence="6" type="primary">LOC120266856</name>
</gene>
<dbReference type="PANTHER" id="PTHR13361">
    <property type="entry name" value="WW DOMAIN-BINDING PROTEIN 11"/>
    <property type="match status" value="1"/>
</dbReference>
<feature type="compositionally biased region" description="Low complexity" evidence="3">
    <location>
        <begin position="160"/>
        <end position="180"/>
    </location>
</feature>
<feature type="compositionally biased region" description="Pro residues" evidence="3">
    <location>
        <begin position="374"/>
        <end position="391"/>
    </location>
</feature>
<feature type="compositionally biased region" description="Polar residues" evidence="3">
    <location>
        <begin position="196"/>
        <end position="205"/>
    </location>
</feature>
<feature type="region of interest" description="Disordered" evidence="3">
    <location>
        <begin position="487"/>
        <end position="530"/>
    </location>
</feature>
<dbReference type="AlphaFoldDB" id="A0AB40BVJ0"/>
<reference evidence="6" key="1">
    <citation type="submission" date="2025-08" db="UniProtKB">
        <authorList>
            <consortium name="RefSeq"/>
        </authorList>
    </citation>
    <scope>IDENTIFICATION</scope>
</reference>
<accession>A0AB40BVJ0</accession>
<dbReference type="RefSeq" id="XP_039130439.1">
    <property type="nucleotide sequence ID" value="XM_039274505.1"/>
</dbReference>
<feature type="compositionally biased region" description="Low complexity" evidence="3">
    <location>
        <begin position="264"/>
        <end position="274"/>
    </location>
</feature>
<feature type="compositionally biased region" description="Pro residues" evidence="3">
    <location>
        <begin position="253"/>
        <end position="263"/>
    </location>
</feature>
<evidence type="ECO:0000256" key="3">
    <source>
        <dbReference type="SAM" id="MobiDB-lite"/>
    </source>
</evidence>
<keyword evidence="5" id="KW-1185">Reference proteome</keyword>
<dbReference type="Pfam" id="PF09429">
    <property type="entry name" value="Wbp11"/>
    <property type="match status" value="1"/>
</dbReference>
<proteinExistence type="predicted"/>
<keyword evidence="2" id="KW-0539">Nucleus</keyword>
<evidence type="ECO:0000313" key="5">
    <source>
        <dbReference type="Proteomes" id="UP001515500"/>
    </source>
</evidence>
<evidence type="ECO:0000259" key="4">
    <source>
        <dbReference type="Pfam" id="PF09429"/>
    </source>
</evidence>
<protein>
    <submittedName>
        <fullName evidence="6">Protein EARLY FLOWERING 5</fullName>
    </submittedName>
</protein>
<dbReference type="GO" id="GO:0005681">
    <property type="term" value="C:spliceosomal complex"/>
    <property type="evidence" value="ECO:0007669"/>
    <property type="project" value="TreeGrafter"/>
</dbReference>
<feature type="compositionally biased region" description="Pro residues" evidence="3">
    <location>
        <begin position="209"/>
        <end position="221"/>
    </location>
</feature>
<evidence type="ECO:0000256" key="2">
    <source>
        <dbReference type="ARBA" id="ARBA00023242"/>
    </source>
</evidence>